<dbReference type="InterPro" id="IPR002514">
    <property type="entry name" value="Transposase_8"/>
</dbReference>
<gene>
    <name evidence="1" type="ORF">A3B85_00195</name>
</gene>
<accession>A0A1F6W465</accession>
<dbReference type="SUPFAM" id="SSF46689">
    <property type="entry name" value="Homeodomain-like"/>
    <property type="match status" value="1"/>
</dbReference>
<dbReference type="GO" id="GO:0006313">
    <property type="term" value="P:DNA transposition"/>
    <property type="evidence" value="ECO:0007669"/>
    <property type="project" value="InterPro"/>
</dbReference>
<organism evidence="1 2">
    <name type="scientific">Candidatus Nomurabacteria bacterium RIFCSPHIGHO2_02_FULL_37_13</name>
    <dbReference type="NCBI Taxonomy" id="1801750"/>
    <lineage>
        <taxon>Bacteria</taxon>
        <taxon>Candidatus Nomuraibacteriota</taxon>
    </lineage>
</organism>
<dbReference type="InterPro" id="IPR009057">
    <property type="entry name" value="Homeodomain-like_sf"/>
</dbReference>
<evidence type="ECO:0000313" key="1">
    <source>
        <dbReference type="EMBL" id="OGI76681.1"/>
    </source>
</evidence>
<protein>
    <recommendedName>
        <fullName evidence="3">Transposase</fullName>
    </recommendedName>
</protein>
<sequence>MSSPHNKISIDLRNQTLERVKTSGKSIAEISQEHGIGKTTIYEWLRESTGEVPSRDLIKLEKENRELKQIIGEITVQLGIAQKKW</sequence>
<name>A0A1F6W465_9BACT</name>
<dbReference type="STRING" id="1801750.A3B85_00195"/>
<evidence type="ECO:0008006" key="3">
    <source>
        <dbReference type="Google" id="ProtNLM"/>
    </source>
</evidence>
<dbReference type="GO" id="GO:0003677">
    <property type="term" value="F:DNA binding"/>
    <property type="evidence" value="ECO:0007669"/>
    <property type="project" value="InterPro"/>
</dbReference>
<proteinExistence type="predicted"/>
<dbReference type="Proteomes" id="UP000178374">
    <property type="component" value="Unassembled WGS sequence"/>
</dbReference>
<reference evidence="1 2" key="1">
    <citation type="journal article" date="2016" name="Nat. Commun.">
        <title>Thousands of microbial genomes shed light on interconnected biogeochemical processes in an aquifer system.</title>
        <authorList>
            <person name="Anantharaman K."/>
            <person name="Brown C.T."/>
            <person name="Hug L.A."/>
            <person name="Sharon I."/>
            <person name="Castelle C.J."/>
            <person name="Probst A.J."/>
            <person name="Thomas B.C."/>
            <person name="Singh A."/>
            <person name="Wilkins M.J."/>
            <person name="Karaoz U."/>
            <person name="Brodie E.L."/>
            <person name="Williams K.H."/>
            <person name="Hubbard S.S."/>
            <person name="Banfield J.F."/>
        </authorList>
    </citation>
    <scope>NUCLEOTIDE SEQUENCE [LARGE SCALE GENOMIC DNA]</scope>
</reference>
<dbReference type="AlphaFoldDB" id="A0A1F6W465"/>
<dbReference type="GO" id="GO:0004803">
    <property type="term" value="F:transposase activity"/>
    <property type="evidence" value="ECO:0007669"/>
    <property type="project" value="InterPro"/>
</dbReference>
<comment type="caution">
    <text evidence="1">The sequence shown here is derived from an EMBL/GenBank/DDBJ whole genome shotgun (WGS) entry which is preliminary data.</text>
</comment>
<dbReference type="EMBL" id="MFUA01000021">
    <property type="protein sequence ID" value="OGI76681.1"/>
    <property type="molecule type" value="Genomic_DNA"/>
</dbReference>
<dbReference type="Gene3D" id="1.10.10.60">
    <property type="entry name" value="Homeodomain-like"/>
    <property type="match status" value="1"/>
</dbReference>
<evidence type="ECO:0000313" key="2">
    <source>
        <dbReference type="Proteomes" id="UP000178374"/>
    </source>
</evidence>
<dbReference type="Pfam" id="PF01527">
    <property type="entry name" value="HTH_Tnp_1"/>
    <property type="match status" value="1"/>
</dbReference>